<evidence type="ECO:0000256" key="1">
    <source>
        <dbReference type="SAM" id="Phobius"/>
    </source>
</evidence>
<proteinExistence type="predicted"/>
<accession>A0ABV2YP05</accession>
<keyword evidence="1" id="KW-0472">Membrane</keyword>
<evidence type="ECO:0008006" key="4">
    <source>
        <dbReference type="Google" id="ProtNLM"/>
    </source>
</evidence>
<comment type="caution">
    <text evidence="2">The sequence shown here is derived from an EMBL/GenBank/DDBJ whole genome shotgun (WGS) entry which is preliminary data.</text>
</comment>
<dbReference type="RefSeq" id="WP_108951901.1">
    <property type="nucleotide sequence ID" value="NZ_BEVZ01000001.1"/>
</dbReference>
<feature type="transmembrane region" description="Helical" evidence="1">
    <location>
        <begin position="6"/>
        <end position="25"/>
    </location>
</feature>
<keyword evidence="1" id="KW-1133">Transmembrane helix</keyword>
<dbReference type="Proteomes" id="UP001550850">
    <property type="component" value="Unassembled WGS sequence"/>
</dbReference>
<organism evidence="2 3">
    <name type="scientific">Streptomyces fragilis</name>
    <dbReference type="NCBI Taxonomy" id="67301"/>
    <lineage>
        <taxon>Bacteria</taxon>
        <taxon>Bacillati</taxon>
        <taxon>Actinomycetota</taxon>
        <taxon>Actinomycetes</taxon>
        <taxon>Kitasatosporales</taxon>
        <taxon>Streptomycetaceae</taxon>
        <taxon>Streptomyces</taxon>
    </lineage>
</organism>
<keyword evidence="1" id="KW-0812">Transmembrane</keyword>
<feature type="transmembrane region" description="Helical" evidence="1">
    <location>
        <begin position="37"/>
        <end position="61"/>
    </location>
</feature>
<protein>
    <recommendedName>
        <fullName evidence="4">NfeD-like C-terminal domain-containing protein</fullName>
    </recommendedName>
</protein>
<evidence type="ECO:0000313" key="3">
    <source>
        <dbReference type="Proteomes" id="UP001550850"/>
    </source>
</evidence>
<dbReference type="Gene3D" id="2.40.50.140">
    <property type="entry name" value="Nucleic acid-binding proteins"/>
    <property type="match status" value="1"/>
</dbReference>
<sequence length="171" mass="17136">MVWFLGLGFAGLVVLAVALVFDGLLEGLFGGVEALNGLFDGLISLPVVAGFVSMLGFAGAIVTGTTALGPVAATAVAVPAALLTAWGAFRASRALMDDGSGAAPREGDVVGVAGTVVTAISADGYGEVLVRLAGQPVKLAARADTPLPRGTEVWVDRSLSSTSVSVRPVER</sequence>
<dbReference type="EMBL" id="JBEZUR010000058">
    <property type="protein sequence ID" value="MEU3557464.1"/>
    <property type="molecule type" value="Genomic_DNA"/>
</dbReference>
<reference evidence="2 3" key="1">
    <citation type="submission" date="2024-06" db="EMBL/GenBank/DDBJ databases">
        <title>The Natural Products Discovery Center: Release of the First 8490 Sequenced Strains for Exploring Actinobacteria Biosynthetic Diversity.</title>
        <authorList>
            <person name="Kalkreuter E."/>
            <person name="Kautsar S.A."/>
            <person name="Yang D."/>
            <person name="Bader C.D."/>
            <person name="Teijaro C.N."/>
            <person name="Fluegel L."/>
            <person name="Davis C.M."/>
            <person name="Simpson J.R."/>
            <person name="Lauterbach L."/>
            <person name="Steele A.D."/>
            <person name="Gui C."/>
            <person name="Meng S."/>
            <person name="Li G."/>
            <person name="Viehrig K."/>
            <person name="Ye F."/>
            <person name="Su P."/>
            <person name="Kiefer A.F."/>
            <person name="Nichols A."/>
            <person name="Cepeda A.J."/>
            <person name="Yan W."/>
            <person name="Fan B."/>
            <person name="Jiang Y."/>
            <person name="Adhikari A."/>
            <person name="Zheng C.-J."/>
            <person name="Schuster L."/>
            <person name="Cowan T.M."/>
            <person name="Smanski M.J."/>
            <person name="Chevrette M.G."/>
            <person name="De Carvalho L.P.S."/>
            <person name="Shen B."/>
        </authorList>
    </citation>
    <scope>NUCLEOTIDE SEQUENCE [LARGE SCALE GENOMIC DNA]</scope>
    <source>
        <strain evidence="2 3">NPDC038104</strain>
    </source>
</reference>
<evidence type="ECO:0000313" key="2">
    <source>
        <dbReference type="EMBL" id="MEU3557464.1"/>
    </source>
</evidence>
<dbReference type="InterPro" id="IPR012340">
    <property type="entry name" value="NA-bd_OB-fold"/>
</dbReference>
<gene>
    <name evidence="2" type="ORF">AB0E65_25105</name>
</gene>
<name>A0ABV2YP05_9ACTN</name>
<feature type="transmembrane region" description="Helical" evidence="1">
    <location>
        <begin position="67"/>
        <end position="89"/>
    </location>
</feature>
<keyword evidence="3" id="KW-1185">Reference proteome</keyword>